<sequence length="245" mass="27262">MGNTFSTSTNTLLFTDPYTEARARLAAFKQHHHPTLETPQFYPHVRLPSPSQTLSTPETAKPDPAVQATLTYHKVLLPDFLLPLLNTLTGVLHTSGPFVLREGFTPATLFHLSGDFANPLSNSLFSILSEKTSVHMTESGEEEITGQHGWMHIYEPGFGAVSFQGWLKDMRAKGVVEEVEVGKGVGVDELMTLEGVALFWPRMVYEGVEIDNPTEGEGKEEEVNMMKCLEDQLWQIWLNTDAGDE</sequence>
<evidence type="ECO:0000313" key="2">
    <source>
        <dbReference type="EMBL" id="KAF2714808.1"/>
    </source>
</evidence>
<evidence type="ECO:0000313" key="3">
    <source>
        <dbReference type="Proteomes" id="UP000799428"/>
    </source>
</evidence>
<evidence type="ECO:0000256" key="1">
    <source>
        <dbReference type="SAM" id="MobiDB-lite"/>
    </source>
</evidence>
<organism evidence="2 3">
    <name type="scientific">Pleomassaria siparia CBS 279.74</name>
    <dbReference type="NCBI Taxonomy" id="1314801"/>
    <lineage>
        <taxon>Eukaryota</taxon>
        <taxon>Fungi</taxon>
        <taxon>Dikarya</taxon>
        <taxon>Ascomycota</taxon>
        <taxon>Pezizomycotina</taxon>
        <taxon>Dothideomycetes</taxon>
        <taxon>Pleosporomycetidae</taxon>
        <taxon>Pleosporales</taxon>
        <taxon>Pleomassariaceae</taxon>
        <taxon>Pleomassaria</taxon>
    </lineage>
</organism>
<name>A0A6G1KPP4_9PLEO</name>
<feature type="region of interest" description="Disordered" evidence="1">
    <location>
        <begin position="39"/>
        <end position="61"/>
    </location>
</feature>
<dbReference type="Proteomes" id="UP000799428">
    <property type="component" value="Unassembled WGS sequence"/>
</dbReference>
<dbReference type="EMBL" id="MU005764">
    <property type="protein sequence ID" value="KAF2714808.1"/>
    <property type="molecule type" value="Genomic_DNA"/>
</dbReference>
<proteinExistence type="predicted"/>
<accession>A0A6G1KPP4</accession>
<reference evidence="2" key="1">
    <citation type="journal article" date="2020" name="Stud. Mycol.">
        <title>101 Dothideomycetes genomes: a test case for predicting lifestyles and emergence of pathogens.</title>
        <authorList>
            <person name="Haridas S."/>
            <person name="Albert R."/>
            <person name="Binder M."/>
            <person name="Bloem J."/>
            <person name="Labutti K."/>
            <person name="Salamov A."/>
            <person name="Andreopoulos B."/>
            <person name="Baker S."/>
            <person name="Barry K."/>
            <person name="Bills G."/>
            <person name="Bluhm B."/>
            <person name="Cannon C."/>
            <person name="Castanera R."/>
            <person name="Culley D."/>
            <person name="Daum C."/>
            <person name="Ezra D."/>
            <person name="Gonzalez J."/>
            <person name="Henrissat B."/>
            <person name="Kuo A."/>
            <person name="Liang C."/>
            <person name="Lipzen A."/>
            <person name="Lutzoni F."/>
            <person name="Magnuson J."/>
            <person name="Mondo S."/>
            <person name="Nolan M."/>
            <person name="Ohm R."/>
            <person name="Pangilinan J."/>
            <person name="Park H.-J."/>
            <person name="Ramirez L."/>
            <person name="Alfaro M."/>
            <person name="Sun H."/>
            <person name="Tritt A."/>
            <person name="Yoshinaga Y."/>
            <person name="Zwiers L.-H."/>
            <person name="Turgeon B."/>
            <person name="Goodwin S."/>
            <person name="Spatafora J."/>
            <person name="Crous P."/>
            <person name="Grigoriev I."/>
        </authorList>
    </citation>
    <scope>NUCLEOTIDE SEQUENCE</scope>
    <source>
        <strain evidence="2">CBS 279.74</strain>
    </source>
</reference>
<gene>
    <name evidence="2" type="ORF">K504DRAFT_10970</name>
</gene>
<dbReference type="AlphaFoldDB" id="A0A6G1KPP4"/>
<feature type="compositionally biased region" description="Polar residues" evidence="1">
    <location>
        <begin position="49"/>
        <end position="58"/>
    </location>
</feature>
<keyword evidence="3" id="KW-1185">Reference proteome</keyword>
<protein>
    <submittedName>
        <fullName evidence="2">Uncharacterized protein</fullName>
    </submittedName>
</protein>